<proteinExistence type="predicted"/>
<accession>A0ACB8S7P9</accession>
<reference evidence="1" key="1">
    <citation type="submission" date="2021-02" db="EMBL/GenBank/DDBJ databases">
        <authorList>
            <consortium name="DOE Joint Genome Institute"/>
            <person name="Ahrendt S."/>
            <person name="Looney B.P."/>
            <person name="Miyauchi S."/>
            <person name="Morin E."/>
            <person name="Drula E."/>
            <person name="Courty P.E."/>
            <person name="Chicoki N."/>
            <person name="Fauchery L."/>
            <person name="Kohler A."/>
            <person name="Kuo A."/>
            <person name="Labutti K."/>
            <person name="Pangilinan J."/>
            <person name="Lipzen A."/>
            <person name="Riley R."/>
            <person name="Andreopoulos W."/>
            <person name="He G."/>
            <person name="Johnson J."/>
            <person name="Barry K.W."/>
            <person name="Grigoriev I.V."/>
            <person name="Nagy L."/>
            <person name="Hibbett D."/>
            <person name="Henrissat B."/>
            <person name="Matheny P.B."/>
            <person name="Labbe J."/>
            <person name="Martin F."/>
        </authorList>
    </citation>
    <scope>NUCLEOTIDE SEQUENCE</scope>
    <source>
        <strain evidence="1">FP105234-sp</strain>
    </source>
</reference>
<evidence type="ECO:0000313" key="2">
    <source>
        <dbReference type="Proteomes" id="UP000814033"/>
    </source>
</evidence>
<keyword evidence="2" id="KW-1185">Reference proteome</keyword>
<reference evidence="1" key="2">
    <citation type="journal article" date="2022" name="New Phytol.">
        <title>Evolutionary transition to the ectomycorrhizal habit in the genomes of a hyperdiverse lineage of mushroom-forming fungi.</title>
        <authorList>
            <person name="Looney B."/>
            <person name="Miyauchi S."/>
            <person name="Morin E."/>
            <person name="Drula E."/>
            <person name="Courty P.E."/>
            <person name="Kohler A."/>
            <person name="Kuo A."/>
            <person name="LaButti K."/>
            <person name="Pangilinan J."/>
            <person name="Lipzen A."/>
            <person name="Riley R."/>
            <person name="Andreopoulos W."/>
            <person name="He G."/>
            <person name="Johnson J."/>
            <person name="Nolan M."/>
            <person name="Tritt A."/>
            <person name="Barry K.W."/>
            <person name="Grigoriev I.V."/>
            <person name="Nagy L.G."/>
            <person name="Hibbett D."/>
            <person name="Henrissat B."/>
            <person name="Matheny P.B."/>
            <person name="Labbe J."/>
            <person name="Martin F.M."/>
        </authorList>
    </citation>
    <scope>NUCLEOTIDE SEQUENCE</scope>
    <source>
        <strain evidence="1">FP105234-sp</strain>
    </source>
</reference>
<comment type="caution">
    <text evidence="1">The sequence shown here is derived from an EMBL/GenBank/DDBJ whole genome shotgun (WGS) entry which is preliminary data.</text>
</comment>
<evidence type="ECO:0000313" key="1">
    <source>
        <dbReference type="EMBL" id="KAI0052534.1"/>
    </source>
</evidence>
<sequence>MIPALPSVPAPQQSQRWWSRSSSKSLNNDRTSFKPSKKLTNIATAIGLKPKRPLAIQEPPSPILPLHTGDIDGPSVPYGRPPAKSVSTGHSWEDSVGPRTPHSDRHSGRHLSFQQSVLDTNDMDPFAVGAPQYTTSPRKVTDHSRLSVFSDASTSDSHTRRSDPHNRGSFASSSELSHNFPLPSPLLAAEPANSRRASRLTVESEKIVRREPPFLASPVPASPSTPLSHDRFPTSPSSSTLTDKGRLAHNDVPRPKTRPRGKTDAGVPSHRNNSLLSDARRIDADLGPRVVVRQPSINRLQPLQPPFAPPTAGLPPTPLVKDISRAVPNSAASSSSSLSFASSVSSNRDAVANHEFFRPDAQRAKEKPSSAGRLPPSSQPRGRDNAPGHSARPSSSSSRTEFSPTRTLKKAISAQSLHRKPSTPSGMSTPTSPPEDGKFVKKQRSFHHSRIPLPPLPASLRHTNSANSIAPNGGEEVEAKSSPVPVRKRLFSGPSSLRRSTSSQAHSVADDDGRSVFSLPVEDHYTPHSTLPSPMDHSSSSFWDDGLEPPSSPGGATISTSDYTPQHIMAPADMLKLEALVQDGKSTVGFVRSRGDSFTSVSTSLSNTFSDSMSWDLHHSSPPSSLRYSDRFATTGPPVRPGHRMSQQPPARHISLMTRTLGIGSPTSARPSTAQGNMTTPSPDRSSFLVPHTTSPGLPVPPRSRARPATATGASRAPNRASIVPITPLSPPPAWRNGNGSRRTSAAEAPPPRSIMRKPSFLDIDDEAERDKPPDNFLDMGKTSFDTVRSSSDDEDYGLH</sequence>
<protein>
    <submittedName>
        <fullName evidence="1">Uncharacterized protein</fullName>
    </submittedName>
</protein>
<dbReference type="Proteomes" id="UP000814033">
    <property type="component" value="Unassembled WGS sequence"/>
</dbReference>
<organism evidence="1 2">
    <name type="scientific">Auriscalpium vulgare</name>
    <dbReference type="NCBI Taxonomy" id="40419"/>
    <lineage>
        <taxon>Eukaryota</taxon>
        <taxon>Fungi</taxon>
        <taxon>Dikarya</taxon>
        <taxon>Basidiomycota</taxon>
        <taxon>Agaricomycotina</taxon>
        <taxon>Agaricomycetes</taxon>
        <taxon>Russulales</taxon>
        <taxon>Auriscalpiaceae</taxon>
        <taxon>Auriscalpium</taxon>
    </lineage>
</organism>
<gene>
    <name evidence="1" type="ORF">FA95DRAFT_1675214</name>
</gene>
<name>A0ACB8S7P9_9AGAM</name>
<dbReference type="EMBL" id="MU275845">
    <property type="protein sequence ID" value="KAI0052534.1"/>
    <property type="molecule type" value="Genomic_DNA"/>
</dbReference>